<dbReference type="AlphaFoldDB" id="A0A5S4GWP4"/>
<dbReference type="Proteomes" id="UP000305238">
    <property type="component" value="Unassembled WGS sequence"/>
</dbReference>
<evidence type="ECO:0000256" key="1">
    <source>
        <dbReference type="SAM" id="MobiDB-lite"/>
    </source>
</evidence>
<protein>
    <submittedName>
        <fullName evidence="2">Uncharacterized protein</fullName>
    </submittedName>
</protein>
<feature type="region of interest" description="Disordered" evidence="1">
    <location>
        <begin position="252"/>
        <end position="381"/>
    </location>
</feature>
<feature type="region of interest" description="Disordered" evidence="1">
    <location>
        <begin position="1"/>
        <end position="71"/>
    </location>
</feature>
<dbReference type="RefSeq" id="WP_138637733.1">
    <property type="nucleotide sequence ID" value="NZ_JASWDG010000002.1"/>
</dbReference>
<dbReference type="OrthoDB" id="3540336at2"/>
<comment type="caution">
    <text evidence="2">The sequence shown here is derived from an EMBL/GenBank/DDBJ whole genome shotgun (WGS) entry which is preliminary data.</text>
</comment>
<feature type="compositionally biased region" description="Low complexity" evidence="1">
    <location>
        <begin position="8"/>
        <end position="17"/>
    </location>
</feature>
<accession>A0A5S4GWP4</accession>
<name>A0A5S4GWP4_9ACTN</name>
<evidence type="ECO:0000313" key="2">
    <source>
        <dbReference type="EMBL" id="TMR37403.1"/>
    </source>
</evidence>
<evidence type="ECO:0000313" key="3">
    <source>
        <dbReference type="Proteomes" id="UP000305238"/>
    </source>
</evidence>
<keyword evidence="3" id="KW-1185">Reference proteome</keyword>
<reference evidence="2 3" key="1">
    <citation type="submission" date="2019-05" db="EMBL/GenBank/DDBJ databases">
        <title>Draft genome sequence of Actinomadura geliboluensis A8036.</title>
        <authorList>
            <person name="Saricaoglu S."/>
            <person name="Isik K."/>
        </authorList>
    </citation>
    <scope>NUCLEOTIDE SEQUENCE [LARGE SCALE GENOMIC DNA]</scope>
    <source>
        <strain evidence="2 3">A8036</strain>
    </source>
</reference>
<proteinExistence type="predicted"/>
<dbReference type="EMBL" id="VCKZ01000127">
    <property type="protein sequence ID" value="TMR37403.1"/>
    <property type="molecule type" value="Genomic_DNA"/>
</dbReference>
<gene>
    <name evidence="2" type="ORF">ETD96_18605</name>
</gene>
<feature type="compositionally biased region" description="Polar residues" evidence="1">
    <location>
        <begin position="343"/>
        <end position="353"/>
    </location>
</feature>
<sequence length="381" mass="40311">MDRKPKGAAKSPKKGASVRQVDKDKGHPRNHRKRSAKESKKQESVQSRKSRPRREGTKGNKATDVTSPQIVVTVGHGHPRVEPETYDAAALLKSVLAAVEPKIHERLASLAETAVPNTSDPETDTETARAVQAVGRQITEAVRAGIVEGMRVRERHLAQLAVIDRAAAQANSLSSLQARISAEMEHAGLRRVSDLADLSPFNLAVAPGSSPASADSPEDYELVTPAYVEADSGRVVERGWIKVAEASLLPAGKAHGRMSREHGSKQHRKDSGTTAGIEEAKGISQRSGAAAHAGEEQGRPVQHRTTGSGGASPLGDGIAEEEPSPTGEPSARKESEVIPVHPSTKSGSTNPTAPGSVPVARILPQRLSTAETDDQPPGRRP</sequence>
<organism evidence="2 3">
    <name type="scientific">Actinomadura geliboluensis</name>
    <dbReference type="NCBI Taxonomy" id="882440"/>
    <lineage>
        <taxon>Bacteria</taxon>
        <taxon>Bacillati</taxon>
        <taxon>Actinomycetota</taxon>
        <taxon>Actinomycetes</taxon>
        <taxon>Streptosporangiales</taxon>
        <taxon>Thermomonosporaceae</taxon>
        <taxon>Actinomadura</taxon>
    </lineage>
</organism>